<gene>
    <name evidence="3" type="ORF">JO379_006390</name>
</gene>
<accession>A0ABS4YDU8</accession>
<name>A0ABS4YDU8_9ACTN</name>
<proteinExistence type="predicted"/>
<evidence type="ECO:0000259" key="2">
    <source>
        <dbReference type="Pfam" id="PF03413"/>
    </source>
</evidence>
<dbReference type="EMBL" id="JAGIOH010000001">
    <property type="protein sequence ID" value="MBP2406921.1"/>
    <property type="molecule type" value="Genomic_DNA"/>
</dbReference>
<feature type="region of interest" description="Disordered" evidence="1">
    <location>
        <begin position="1"/>
        <end position="39"/>
    </location>
</feature>
<comment type="caution">
    <text evidence="3">The sequence shown here is derived from an EMBL/GenBank/DDBJ whole genome shotgun (WGS) entry which is preliminary data.</text>
</comment>
<feature type="domain" description="PepSY" evidence="2">
    <location>
        <begin position="46"/>
        <end position="106"/>
    </location>
</feature>
<keyword evidence="4" id="KW-1185">Reference proteome</keyword>
<dbReference type="InterPro" id="IPR025711">
    <property type="entry name" value="PepSY"/>
</dbReference>
<evidence type="ECO:0000313" key="3">
    <source>
        <dbReference type="EMBL" id="MBP2406921.1"/>
    </source>
</evidence>
<organism evidence="3 4">
    <name type="scientific">Streptomyces syringium</name>
    <dbReference type="NCBI Taxonomy" id="76729"/>
    <lineage>
        <taxon>Bacteria</taxon>
        <taxon>Bacillati</taxon>
        <taxon>Actinomycetota</taxon>
        <taxon>Actinomycetes</taxon>
        <taxon>Kitasatosporales</taxon>
        <taxon>Streptomycetaceae</taxon>
        <taxon>Streptomyces</taxon>
    </lineage>
</organism>
<dbReference type="GeneID" id="91573229"/>
<dbReference type="Pfam" id="PF03413">
    <property type="entry name" value="PepSY"/>
    <property type="match status" value="2"/>
</dbReference>
<evidence type="ECO:0000256" key="1">
    <source>
        <dbReference type="SAM" id="MobiDB-lite"/>
    </source>
</evidence>
<protein>
    <submittedName>
        <fullName evidence="3">Membrane protein YkoI</fullName>
    </submittedName>
</protein>
<feature type="compositionally biased region" description="Gly residues" evidence="1">
    <location>
        <begin position="1"/>
        <end position="14"/>
    </location>
</feature>
<evidence type="ECO:0000313" key="4">
    <source>
        <dbReference type="Proteomes" id="UP001519291"/>
    </source>
</evidence>
<dbReference type="RefSeq" id="WP_242626316.1">
    <property type="nucleotide sequence ID" value="NZ_JAGIOH010000001.1"/>
</dbReference>
<feature type="domain" description="PepSY" evidence="2">
    <location>
        <begin position="128"/>
        <end position="181"/>
    </location>
</feature>
<feature type="compositionally biased region" description="Low complexity" evidence="1">
    <location>
        <begin position="15"/>
        <end position="29"/>
    </location>
</feature>
<dbReference type="Proteomes" id="UP001519291">
    <property type="component" value="Unassembled WGS sequence"/>
</dbReference>
<sequence>MAGCGDGDGDGGGSATSSTPSAGAASATGQLTEDQAERKALVPSAKVGYERAADAASAKVPGSRLVSVELKRTAGAGPQWHTEVAAPDGTAHLVRVDAVSGKVLESRAKADQDDGDKQELADRLSKAKVSPQDAAATALDRTKGTVTAVELDDTDAGAVFWSVDVVTTGDWNKTTFDVDATHRKILREHVDRD</sequence>
<dbReference type="Gene3D" id="3.10.450.40">
    <property type="match status" value="2"/>
</dbReference>
<reference evidence="3 4" key="1">
    <citation type="submission" date="2021-03" db="EMBL/GenBank/DDBJ databases">
        <title>Sequencing the genomes of 1000 actinobacteria strains.</title>
        <authorList>
            <person name="Klenk H.-P."/>
        </authorList>
    </citation>
    <scope>NUCLEOTIDE SEQUENCE [LARGE SCALE GENOMIC DNA]</scope>
    <source>
        <strain evidence="3 4">DSM 41480</strain>
    </source>
</reference>